<evidence type="ECO:0000256" key="3">
    <source>
        <dbReference type="ARBA" id="ARBA00004906"/>
    </source>
</evidence>
<protein>
    <recommendedName>
        <fullName evidence="4">RING-type E3 ubiquitin transferase</fullName>
        <ecNumber evidence="4">2.3.2.27</ecNumber>
    </recommendedName>
</protein>
<evidence type="ECO:0000256" key="8">
    <source>
        <dbReference type="ARBA" id="ARBA00022989"/>
    </source>
</evidence>
<dbReference type="GeneID" id="42003694"/>
<dbReference type="InterPro" id="IPR056521">
    <property type="entry name" value="MARCHF6-like_C"/>
</dbReference>
<feature type="transmembrane region" description="Helical" evidence="11">
    <location>
        <begin position="561"/>
        <end position="585"/>
    </location>
</feature>
<evidence type="ECO:0000256" key="2">
    <source>
        <dbReference type="ARBA" id="ARBA00004141"/>
    </source>
</evidence>
<dbReference type="EC" id="2.3.2.27" evidence="4"/>
<feature type="compositionally biased region" description="Basic and acidic residues" evidence="10">
    <location>
        <begin position="188"/>
        <end position="201"/>
    </location>
</feature>
<comment type="catalytic activity">
    <reaction evidence="1">
        <text>S-ubiquitinyl-[E2 ubiquitin-conjugating enzyme]-L-cysteine + [acceptor protein]-L-lysine = [E2 ubiquitin-conjugating enzyme]-L-cysteine + N(6)-ubiquitinyl-[acceptor protein]-L-lysine.</text>
        <dbReference type="EC" id="2.3.2.27"/>
    </reaction>
</comment>
<evidence type="ECO:0000256" key="4">
    <source>
        <dbReference type="ARBA" id="ARBA00012483"/>
    </source>
</evidence>
<feature type="transmembrane region" description="Helical" evidence="11">
    <location>
        <begin position="1200"/>
        <end position="1222"/>
    </location>
</feature>
<feature type="transmembrane region" description="Helical" evidence="11">
    <location>
        <begin position="1105"/>
        <end position="1129"/>
    </location>
</feature>
<dbReference type="GO" id="GO:0036503">
    <property type="term" value="P:ERAD pathway"/>
    <property type="evidence" value="ECO:0007669"/>
    <property type="project" value="TreeGrafter"/>
</dbReference>
<feature type="domain" description="E3 ubiquitin-protein ligase MARCHF6-like C-terminal" evidence="12">
    <location>
        <begin position="1054"/>
        <end position="1230"/>
    </location>
</feature>
<evidence type="ECO:0000313" key="13">
    <source>
        <dbReference type="EMBL" id="TPX35008.1"/>
    </source>
</evidence>
<evidence type="ECO:0000256" key="11">
    <source>
        <dbReference type="SAM" id="Phobius"/>
    </source>
</evidence>
<evidence type="ECO:0000256" key="6">
    <source>
        <dbReference type="ARBA" id="ARBA00022692"/>
    </source>
</evidence>
<feature type="transmembrane region" description="Helical" evidence="11">
    <location>
        <begin position="422"/>
        <end position="439"/>
    </location>
</feature>
<dbReference type="AlphaFoldDB" id="A0A507C6N4"/>
<evidence type="ECO:0000313" key="14">
    <source>
        <dbReference type="Proteomes" id="UP000319731"/>
    </source>
</evidence>
<dbReference type="GO" id="GO:0061630">
    <property type="term" value="F:ubiquitin protein ligase activity"/>
    <property type="evidence" value="ECO:0007669"/>
    <property type="project" value="UniProtKB-EC"/>
</dbReference>
<evidence type="ECO:0000256" key="9">
    <source>
        <dbReference type="ARBA" id="ARBA00023136"/>
    </source>
</evidence>
<feature type="transmembrane region" description="Helical" evidence="11">
    <location>
        <begin position="715"/>
        <end position="735"/>
    </location>
</feature>
<feature type="region of interest" description="Disordered" evidence="10">
    <location>
        <begin position="188"/>
        <end position="271"/>
    </location>
</feature>
<dbReference type="STRING" id="1806994.A0A507C6N4"/>
<feature type="compositionally biased region" description="Low complexity" evidence="10">
    <location>
        <begin position="95"/>
        <end position="112"/>
    </location>
</feature>
<feature type="compositionally biased region" description="Polar residues" evidence="10">
    <location>
        <begin position="228"/>
        <end position="247"/>
    </location>
</feature>
<keyword evidence="5" id="KW-0808">Transferase</keyword>
<keyword evidence="7" id="KW-0833">Ubl conjugation pathway</keyword>
<comment type="subcellular location">
    <subcellularLocation>
        <location evidence="2">Membrane</location>
        <topology evidence="2">Multi-pass membrane protein</topology>
    </subcellularLocation>
</comment>
<feature type="transmembrane region" description="Helical" evidence="11">
    <location>
        <begin position="1066"/>
        <end position="1085"/>
    </location>
</feature>
<dbReference type="GO" id="GO:0005789">
    <property type="term" value="C:endoplasmic reticulum membrane"/>
    <property type="evidence" value="ECO:0007669"/>
    <property type="project" value="TreeGrafter"/>
</dbReference>
<sequence>MAALTRKKRTSDDVEVNLTYYSFSAFLSDVFEGQIIASIFILFALVGFAIKEYVAAQADIIAPEPQPMRPRPPPLPQNNNNNVNIPPRVPPRLHPPAQRIQQPAQQPMQAENPNPPLARPTFIPRPTLVPHPPRRPQAHRPPTPLELPDAMPVTPPPLPERLTIPLDRKLSDDSDDLELDLQESHIVDKGKARDNEQERFRGGAGTSFLGSRPDLKWSPAGRSRESSSNESVIRGSPSKTPSKSLQDAWNGDFGRSSSSSSSSSGSSAVASSFLGGPTWPTPVKFNAGGSSSSTGTPITFNPAPINSISQSALQLPIYNEFATTYPIIPPAIVEPAIPPVLPQIVPEPLAAPAPAPEPLPAPAVVREDEDDVVAAGDWNAFLELIGMTGPIEILLQNAILCLIVLIAAIGIGAWAPFATGRLVFPIFVSLWARIKVLVIRMMTPTQKAIDVLLDPAANAVASVVTLLLRKKSVIAALKVMQEIRARSGIDLKISQPVVIATSNAISAISCLPRDMTVYWSCPVNSQYDDSPFRVLRRPGFLLSKLAFFETDRKIWGMPETIVYVAFGYSVWLFQLILIASQQGWLKHRYATTLFTLMKRSLSYTGLAIKFAFFISIELGVFPIFCGALIDMCTLPIFNSTLEGRLEFHQVFPWTSSFLHWLVGTTFMFNVAIYVGTLREIVRPGVMWFVRDPNDPAFHPINDILERPALVQLRKLFIGSLLYATMVIFGVGGFVMSVKCLEFILPAGAHPAKIWPLKWEFNESLTEFPIDLLLFHFAIPWVLHFIQPRPLIRNAIERALRNSARFLRLSSYIFGGFHNDELAEVPGARPIGSQPPYIRVPNHDHIEVIPNVPVMIFMEENEALFGRPNETEADVRTNWTKIRVPNMFWWRLVMLVVMQWLYGVFMSFCVLVGPLVIGRYGSMYINTWIPSKSFGPMPKSSRLDLPVHDFYSYSLGLIVLLALSKPLASSKTLLSWLIRESQRAAKRARGELVRVERVRTRRTNSDEQVPETNELELHDDPVAAVHPADASLESRWLDFIFDAGNMFALSQRWKVSAAQWLTTIGKALFIALSIGVIIPLLLGINFDLYMMSLMRGKQDRFNVYPFLSYVAQTWALGAVHEKIIYNLIIIGPETFFRRAIVTARDQGFRNLAVYPLLISVVLPTIGLGLLFMFGPWLYILALYPQSIWNLELKQHEIEIRLMYPITALIMLSIMAVRTIILMVKSYIEAVRDEEYLLGRRLNNLNQGTPQQNQ</sequence>
<feature type="compositionally biased region" description="Low complexity" evidence="10">
    <location>
        <begin position="256"/>
        <end position="271"/>
    </location>
</feature>
<feature type="transmembrane region" description="Helical" evidence="11">
    <location>
        <begin position="30"/>
        <end position="50"/>
    </location>
</feature>
<evidence type="ECO:0000256" key="1">
    <source>
        <dbReference type="ARBA" id="ARBA00000900"/>
    </source>
</evidence>
<feature type="transmembrane region" description="Helical" evidence="11">
    <location>
        <begin position="1150"/>
        <end position="1180"/>
    </location>
</feature>
<dbReference type="Pfam" id="PF23113">
    <property type="entry name" value="MARCHF6_C"/>
    <property type="match status" value="1"/>
</dbReference>
<accession>A0A507C6N4</accession>
<feature type="transmembrane region" description="Helical" evidence="11">
    <location>
        <begin position="657"/>
        <end position="677"/>
    </location>
</feature>
<feature type="transmembrane region" description="Helical" evidence="11">
    <location>
        <begin position="606"/>
        <end position="637"/>
    </location>
</feature>
<reference evidence="13 14" key="1">
    <citation type="journal article" date="2019" name="Sci. Rep.">
        <title>Comparative genomics of chytrid fungi reveal insights into the obligate biotrophic and pathogenic lifestyle of Synchytrium endobioticum.</title>
        <authorList>
            <person name="van de Vossenberg B.T.L.H."/>
            <person name="Warris S."/>
            <person name="Nguyen H.D.T."/>
            <person name="van Gent-Pelzer M.P.E."/>
            <person name="Joly D.L."/>
            <person name="van de Geest H.C."/>
            <person name="Bonants P.J.M."/>
            <person name="Smith D.S."/>
            <person name="Levesque C.A."/>
            <person name="van der Lee T.A.J."/>
        </authorList>
    </citation>
    <scope>NUCLEOTIDE SEQUENCE [LARGE SCALE GENOMIC DNA]</scope>
    <source>
        <strain evidence="13 14">JEL517</strain>
    </source>
</reference>
<keyword evidence="14" id="KW-1185">Reference proteome</keyword>
<evidence type="ECO:0000256" key="5">
    <source>
        <dbReference type="ARBA" id="ARBA00022679"/>
    </source>
</evidence>
<evidence type="ECO:0000259" key="12">
    <source>
        <dbReference type="Pfam" id="PF23113"/>
    </source>
</evidence>
<feature type="compositionally biased region" description="Pro residues" evidence="10">
    <location>
        <begin position="65"/>
        <end position="76"/>
    </location>
</feature>
<feature type="transmembrane region" description="Helical" evidence="11">
    <location>
        <begin position="887"/>
        <end position="916"/>
    </location>
</feature>
<dbReference type="OrthoDB" id="264354at2759"/>
<dbReference type="PANTHER" id="PTHR13145">
    <property type="entry name" value="SSM4 PROTEIN"/>
    <property type="match status" value="1"/>
</dbReference>
<keyword evidence="6 11" id="KW-0812">Transmembrane</keyword>
<dbReference type="Proteomes" id="UP000319731">
    <property type="component" value="Unassembled WGS sequence"/>
</dbReference>
<proteinExistence type="predicted"/>
<dbReference type="PANTHER" id="PTHR13145:SF0">
    <property type="entry name" value="E3 UBIQUITIN-PROTEIN LIGASE MARCHF6"/>
    <property type="match status" value="1"/>
</dbReference>
<comment type="pathway">
    <text evidence="3">Protein modification; protein ubiquitination.</text>
</comment>
<dbReference type="RefSeq" id="XP_031025593.1">
    <property type="nucleotide sequence ID" value="XM_031168397.1"/>
</dbReference>
<dbReference type="EMBL" id="QEAO01000010">
    <property type="protein sequence ID" value="TPX35008.1"/>
    <property type="molecule type" value="Genomic_DNA"/>
</dbReference>
<evidence type="ECO:0000256" key="10">
    <source>
        <dbReference type="SAM" id="MobiDB-lite"/>
    </source>
</evidence>
<evidence type="ECO:0000256" key="7">
    <source>
        <dbReference type="ARBA" id="ARBA00022786"/>
    </source>
</evidence>
<feature type="compositionally biased region" description="Low complexity" evidence="10">
    <location>
        <begin position="77"/>
        <end position="86"/>
    </location>
</feature>
<keyword evidence="9 11" id="KW-0472">Membrane</keyword>
<feature type="region of interest" description="Disordered" evidence="10">
    <location>
        <begin position="65"/>
        <end position="163"/>
    </location>
</feature>
<gene>
    <name evidence="13" type="ORF">SmJEL517_g02469</name>
</gene>
<feature type="transmembrane region" description="Helical" evidence="11">
    <location>
        <begin position="394"/>
        <end position="416"/>
    </location>
</feature>
<keyword evidence="8 11" id="KW-1133">Transmembrane helix</keyword>
<organism evidence="13 14">
    <name type="scientific">Synchytrium microbalum</name>
    <dbReference type="NCBI Taxonomy" id="1806994"/>
    <lineage>
        <taxon>Eukaryota</taxon>
        <taxon>Fungi</taxon>
        <taxon>Fungi incertae sedis</taxon>
        <taxon>Chytridiomycota</taxon>
        <taxon>Chytridiomycota incertae sedis</taxon>
        <taxon>Chytridiomycetes</taxon>
        <taxon>Synchytriales</taxon>
        <taxon>Synchytriaceae</taxon>
        <taxon>Synchytrium</taxon>
    </lineage>
</organism>
<comment type="caution">
    <text evidence="13">The sequence shown here is derived from an EMBL/GenBank/DDBJ whole genome shotgun (WGS) entry which is preliminary data.</text>
</comment>
<name>A0A507C6N4_9FUNG</name>